<name>A0A8S9N3M9_BRACR</name>
<dbReference type="PANTHER" id="PTHR31589">
    <property type="entry name" value="PROTEIN, PUTATIVE (DUF239)-RELATED-RELATED"/>
    <property type="match status" value="1"/>
</dbReference>
<dbReference type="InterPro" id="IPR025521">
    <property type="entry name" value="Neprosin_propep"/>
</dbReference>
<feature type="domain" description="Neprosin activation peptide" evidence="2">
    <location>
        <begin position="41"/>
        <end position="125"/>
    </location>
</feature>
<proteinExistence type="predicted"/>
<organism evidence="3 4">
    <name type="scientific">Brassica cretica</name>
    <name type="common">Mustard</name>
    <dbReference type="NCBI Taxonomy" id="69181"/>
    <lineage>
        <taxon>Eukaryota</taxon>
        <taxon>Viridiplantae</taxon>
        <taxon>Streptophyta</taxon>
        <taxon>Embryophyta</taxon>
        <taxon>Tracheophyta</taxon>
        <taxon>Spermatophyta</taxon>
        <taxon>Magnoliopsida</taxon>
        <taxon>eudicotyledons</taxon>
        <taxon>Gunneridae</taxon>
        <taxon>Pentapetalae</taxon>
        <taxon>rosids</taxon>
        <taxon>malvids</taxon>
        <taxon>Brassicales</taxon>
        <taxon>Brassicaceae</taxon>
        <taxon>Brassiceae</taxon>
        <taxon>Brassica</taxon>
    </lineage>
</organism>
<dbReference type="InterPro" id="IPR053168">
    <property type="entry name" value="Glutamic_endopeptidase"/>
</dbReference>
<reference evidence="3" key="1">
    <citation type="submission" date="2019-12" db="EMBL/GenBank/DDBJ databases">
        <title>Genome sequencing and annotation of Brassica cretica.</title>
        <authorList>
            <person name="Studholme D.J."/>
            <person name="Sarris P."/>
        </authorList>
    </citation>
    <scope>NUCLEOTIDE SEQUENCE</scope>
    <source>
        <strain evidence="3">PFS-109/04</strain>
        <tissue evidence="3">Leaf</tissue>
    </source>
</reference>
<evidence type="ECO:0000313" key="3">
    <source>
        <dbReference type="EMBL" id="KAF3489883.1"/>
    </source>
</evidence>
<feature type="chain" id="PRO_5035880501" description="Neprosin activation peptide domain-containing protein" evidence="1">
    <location>
        <begin position="24"/>
        <end position="271"/>
    </location>
</feature>
<dbReference type="Proteomes" id="UP000712600">
    <property type="component" value="Unassembled WGS sequence"/>
</dbReference>
<keyword evidence="1" id="KW-0732">Signal</keyword>
<evidence type="ECO:0000256" key="1">
    <source>
        <dbReference type="SAM" id="SignalP"/>
    </source>
</evidence>
<dbReference type="EMBL" id="QGKX02002183">
    <property type="protein sequence ID" value="KAF3489883.1"/>
    <property type="molecule type" value="Genomic_DNA"/>
</dbReference>
<dbReference type="AlphaFoldDB" id="A0A8S9N3M9"/>
<dbReference type="PANTHER" id="PTHR31589:SF171">
    <property type="entry name" value="PROTEIN, PUTATIVE (DUF239)-RELATED"/>
    <property type="match status" value="1"/>
</dbReference>
<feature type="signal peptide" evidence="1">
    <location>
        <begin position="1"/>
        <end position="23"/>
    </location>
</feature>
<evidence type="ECO:0000259" key="2">
    <source>
        <dbReference type="Pfam" id="PF14365"/>
    </source>
</evidence>
<accession>A0A8S9N3M9</accession>
<gene>
    <name evidence="3" type="ORF">F2Q69_00057263</name>
</gene>
<dbReference type="Pfam" id="PF14365">
    <property type="entry name" value="Neprosin_AP"/>
    <property type="match status" value="1"/>
</dbReference>
<comment type="caution">
    <text evidence="3">The sequence shown here is derived from an EMBL/GenBank/DDBJ whole genome shotgun (WGS) entry which is preliminary data.</text>
</comment>
<protein>
    <recommendedName>
        <fullName evidence="2">Neprosin activation peptide domain-containing protein</fullName>
    </recommendedName>
</protein>
<evidence type="ECO:0000313" key="4">
    <source>
        <dbReference type="Proteomes" id="UP000712600"/>
    </source>
</evidence>
<sequence>MASFNNFVLQLLLTITLIIVAEAARDRRAILSQEEKKELDHERQLKAINKPAIKSFNNNNSQKVDPLQLLPRGISCPDGTAIVKRTTVQDLLNVQHLKSIGFNRHRHGHTEGNDIDLTGHHFATVDYEYRTVSGVKGNINLWDLQVSQDQVSLATMAIAGGPIENLASISVGWMVSLVPSLFASLLRGFKIEPLTIAELSQMYLHWESHLYSYKCMVLHILLQVCKETSEDSSSFACMFCYQSNALGVLRYCVEMTVAADPDEAVFVKFLW</sequence>